<keyword evidence="1" id="KW-0812">Transmembrane</keyword>
<reference evidence="2 3" key="1">
    <citation type="submission" date="2019-06" db="EMBL/GenBank/DDBJ databases">
        <authorList>
            <person name="Palmer J.M."/>
        </authorList>
    </citation>
    <scope>NUCLEOTIDE SEQUENCE [LARGE SCALE GENOMIC DNA]</scope>
    <source>
        <strain evidence="2 3">TWF191</strain>
    </source>
</reference>
<feature type="transmembrane region" description="Helical" evidence="1">
    <location>
        <begin position="70"/>
        <end position="87"/>
    </location>
</feature>
<protein>
    <submittedName>
        <fullName evidence="2">Uncharacterized protein</fullName>
    </submittedName>
</protein>
<evidence type="ECO:0000256" key="1">
    <source>
        <dbReference type="SAM" id="Phobius"/>
    </source>
</evidence>
<proteinExistence type="predicted"/>
<feature type="transmembrane region" description="Helical" evidence="1">
    <location>
        <begin position="142"/>
        <end position="165"/>
    </location>
</feature>
<keyword evidence="1" id="KW-0472">Membrane</keyword>
<comment type="caution">
    <text evidence="2">The sequence shown here is derived from an EMBL/GenBank/DDBJ whole genome shotgun (WGS) entry which is preliminary data.</text>
</comment>
<name>A0A7C8UZE6_ORBOL</name>
<keyword evidence="1" id="KW-1133">Transmembrane helix</keyword>
<dbReference type="EMBL" id="WIPF01000002">
    <property type="protein sequence ID" value="KAF3232002.1"/>
    <property type="molecule type" value="Genomic_DNA"/>
</dbReference>
<organism evidence="2 3">
    <name type="scientific">Orbilia oligospora</name>
    <name type="common">Nematode-trapping fungus</name>
    <name type="synonym">Arthrobotrys oligospora</name>
    <dbReference type="NCBI Taxonomy" id="2813651"/>
    <lineage>
        <taxon>Eukaryota</taxon>
        <taxon>Fungi</taxon>
        <taxon>Dikarya</taxon>
        <taxon>Ascomycota</taxon>
        <taxon>Pezizomycotina</taxon>
        <taxon>Orbiliomycetes</taxon>
        <taxon>Orbiliales</taxon>
        <taxon>Orbiliaceae</taxon>
        <taxon>Orbilia</taxon>
    </lineage>
</organism>
<evidence type="ECO:0000313" key="2">
    <source>
        <dbReference type="EMBL" id="KAF3232002.1"/>
    </source>
</evidence>
<gene>
    <name evidence="2" type="ORF">TWF191_003977</name>
</gene>
<sequence>MGLRVKQCRQPQFSYLTCEVDDLTESRRKEYWQIVPRIKTSAVLLIILPLPRRKSVKVLRHGISGEVMRAAVFFIAATVFSAAWAVPPSQFDKQAENPDSTSNIDIATKNQDNPLYRRGTSVSALWYDIPSPTPTPPPKKNIPGAVGATIAAVFIVTIAVVIFLAHRGIWLRHLRAQQLLKIKSKTVLSFRPTSTTPEPIEYDEEMRQQRSGQIVQSYISMETVCISDQDSEVGVPVNRMSIHDQYFDQSPEHIIIMRPPPAVHRHSIS</sequence>
<evidence type="ECO:0000313" key="3">
    <source>
        <dbReference type="Proteomes" id="UP000483672"/>
    </source>
</evidence>
<dbReference type="Proteomes" id="UP000483672">
    <property type="component" value="Unassembled WGS sequence"/>
</dbReference>
<dbReference type="AlphaFoldDB" id="A0A7C8UZE6"/>
<accession>A0A7C8UZE6</accession>